<dbReference type="STRING" id="1801992.A2Y98_03445"/>
<dbReference type="Pfam" id="PF10648">
    <property type="entry name" value="Gmad2"/>
    <property type="match status" value="1"/>
</dbReference>
<dbReference type="InterPro" id="IPR018911">
    <property type="entry name" value="Gmad2_Ig-like_dom"/>
</dbReference>
<organism evidence="3 4">
    <name type="scientific">Candidatus Portnoybacteria bacterium RBG_19FT_COMBO_36_7</name>
    <dbReference type="NCBI Taxonomy" id="1801992"/>
    <lineage>
        <taxon>Bacteria</taxon>
        <taxon>Candidatus Portnoyibacteriota</taxon>
    </lineage>
</organism>
<dbReference type="AlphaFoldDB" id="A0A1G2F7C9"/>
<evidence type="ECO:0000256" key="1">
    <source>
        <dbReference type="SAM" id="Phobius"/>
    </source>
</evidence>
<name>A0A1G2F7C9_9BACT</name>
<evidence type="ECO:0000259" key="2">
    <source>
        <dbReference type="SMART" id="SM00909"/>
    </source>
</evidence>
<keyword evidence="1" id="KW-0812">Transmembrane</keyword>
<accession>A0A1G2F7C9</accession>
<dbReference type="Proteomes" id="UP000179099">
    <property type="component" value="Unassembled WGS sequence"/>
</dbReference>
<keyword evidence="1" id="KW-1133">Transmembrane helix</keyword>
<dbReference type="Pfam" id="PF10646">
    <property type="entry name" value="Germane"/>
    <property type="match status" value="1"/>
</dbReference>
<evidence type="ECO:0000313" key="4">
    <source>
        <dbReference type="Proteomes" id="UP000179099"/>
    </source>
</evidence>
<comment type="caution">
    <text evidence="3">The sequence shown here is derived from an EMBL/GenBank/DDBJ whole genome shotgun (WGS) entry which is preliminary data.</text>
</comment>
<feature type="transmembrane region" description="Helical" evidence="1">
    <location>
        <begin position="7"/>
        <end position="25"/>
    </location>
</feature>
<evidence type="ECO:0000313" key="3">
    <source>
        <dbReference type="EMBL" id="OGZ33893.1"/>
    </source>
</evidence>
<keyword evidence="1" id="KW-0472">Membrane</keyword>
<dbReference type="EMBL" id="MHMW01000022">
    <property type="protein sequence ID" value="OGZ33893.1"/>
    <property type="molecule type" value="Genomic_DNA"/>
</dbReference>
<dbReference type="InterPro" id="IPR019606">
    <property type="entry name" value="GerMN"/>
</dbReference>
<reference evidence="3 4" key="1">
    <citation type="journal article" date="2016" name="Nat. Commun.">
        <title>Thousands of microbial genomes shed light on interconnected biogeochemical processes in an aquifer system.</title>
        <authorList>
            <person name="Anantharaman K."/>
            <person name="Brown C.T."/>
            <person name="Hug L.A."/>
            <person name="Sharon I."/>
            <person name="Castelle C.J."/>
            <person name="Probst A.J."/>
            <person name="Thomas B.C."/>
            <person name="Singh A."/>
            <person name="Wilkins M.J."/>
            <person name="Karaoz U."/>
            <person name="Brodie E.L."/>
            <person name="Williams K.H."/>
            <person name="Hubbard S.S."/>
            <person name="Banfield J.F."/>
        </authorList>
    </citation>
    <scope>NUCLEOTIDE SEQUENCE [LARGE SCALE GENOMIC DNA]</scope>
</reference>
<proteinExistence type="predicted"/>
<protein>
    <recommendedName>
        <fullName evidence="2">GerMN domain-containing protein</fullName>
    </recommendedName>
</protein>
<dbReference type="SMART" id="SM00909">
    <property type="entry name" value="Germane"/>
    <property type="match status" value="1"/>
</dbReference>
<feature type="domain" description="GerMN" evidence="2">
    <location>
        <begin position="203"/>
        <end position="294"/>
    </location>
</feature>
<sequence>MTNMTKKILFAIGIVIAIAIVLLILRSPEDSWICENGQWVKHGNPSASMPTEPCGDQTQQEIFVTSPQQNQTVASPLIVRGRVRGSWFFEASFPIKILDAQGNEISVSYVQAKGEWMTSDFVDFEGQLRFISPSLSSGTLVLQNDNPSGLPENQKEFRVPVIFDAGLTQKVKVFFNNSNLDPEASCNKVFPVQREIPKTDAPARAALEELLAGATYKEQSESYFTSINSGAKIQSLTIENGVAHVDFDEQLEFQVGGSCRVSAIRAQITETLKQFSTVSSVIISINGRTEDILQP</sequence>
<gene>
    <name evidence="3" type="ORF">A2Y98_03445</name>
</gene>